<dbReference type="Gene3D" id="3.80.10.10">
    <property type="entry name" value="Ribonuclease Inhibitor"/>
    <property type="match status" value="3"/>
</dbReference>
<feature type="region of interest" description="Disordered" evidence="8">
    <location>
        <begin position="1"/>
        <end position="23"/>
    </location>
</feature>
<gene>
    <name evidence="10" type="ORF">ACMD2_03363</name>
</gene>
<dbReference type="FunFam" id="2.30.30.190:FF:000016">
    <property type="entry name" value="Tubulin-folding cofactor E"/>
    <property type="match status" value="1"/>
</dbReference>
<dbReference type="InterPro" id="IPR032675">
    <property type="entry name" value="LRR_dom_sf"/>
</dbReference>
<evidence type="ECO:0000313" key="10">
    <source>
        <dbReference type="EMBL" id="OAY63844.1"/>
    </source>
</evidence>
<dbReference type="InterPro" id="IPR001611">
    <property type="entry name" value="Leu-rich_rpt"/>
</dbReference>
<dbReference type="CDD" id="cd17044">
    <property type="entry name" value="Ubl_TBCE"/>
    <property type="match status" value="1"/>
</dbReference>
<dbReference type="InterPro" id="IPR003591">
    <property type="entry name" value="Leu-rich_rpt_typical-subtyp"/>
</dbReference>
<name>A0A199UGH6_ANACO</name>
<dbReference type="SUPFAM" id="SSF54236">
    <property type="entry name" value="Ubiquitin-like"/>
    <property type="match status" value="1"/>
</dbReference>
<dbReference type="Gene3D" id="3.10.20.90">
    <property type="entry name" value="Phosphatidylinositol 3-kinase Catalytic Subunit, Chain A, domain 1"/>
    <property type="match status" value="1"/>
</dbReference>
<comment type="caution">
    <text evidence="10">The sequence shown here is derived from an EMBL/GenBank/DDBJ whole genome shotgun (WGS) entry which is preliminary data.</text>
</comment>
<dbReference type="InterPro" id="IPR029071">
    <property type="entry name" value="Ubiquitin-like_domsf"/>
</dbReference>
<feature type="compositionally biased region" description="Pro residues" evidence="8">
    <location>
        <begin position="1"/>
        <end position="14"/>
    </location>
</feature>
<protein>
    <submittedName>
        <fullName evidence="10">Tubulin-folding cofactor E</fullName>
    </submittedName>
</protein>
<comment type="subcellular location">
    <subcellularLocation>
        <location evidence="1">Cytoplasm</location>
    </subcellularLocation>
</comment>
<dbReference type="PANTHER" id="PTHR46652">
    <property type="entry name" value="LEUCINE-RICH REPEAT AND IQ DOMAIN-CONTAINING PROTEIN 1-RELATED"/>
    <property type="match status" value="1"/>
</dbReference>
<dbReference type="FunFam" id="3.80.10.10:FF:000846">
    <property type="entry name" value="Predicted protein"/>
    <property type="match status" value="1"/>
</dbReference>
<dbReference type="Gene3D" id="2.30.30.190">
    <property type="entry name" value="CAP Gly-rich-like domain"/>
    <property type="match status" value="1"/>
</dbReference>
<evidence type="ECO:0000313" key="11">
    <source>
        <dbReference type="Proteomes" id="UP000092600"/>
    </source>
</evidence>
<dbReference type="PROSITE" id="PS50245">
    <property type="entry name" value="CAP_GLY_2"/>
    <property type="match status" value="1"/>
</dbReference>
<dbReference type="Pfam" id="PF01302">
    <property type="entry name" value="CAP_GLY"/>
    <property type="match status" value="1"/>
</dbReference>
<dbReference type="GO" id="GO:0005737">
    <property type="term" value="C:cytoplasm"/>
    <property type="evidence" value="ECO:0007669"/>
    <property type="project" value="UniProtKB-SubCell"/>
</dbReference>
<dbReference type="InterPro" id="IPR050836">
    <property type="entry name" value="SDS22/Internalin_LRR"/>
</dbReference>
<evidence type="ECO:0000259" key="9">
    <source>
        <dbReference type="PROSITE" id="PS50245"/>
    </source>
</evidence>
<reference evidence="10 11" key="1">
    <citation type="journal article" date="2016" name="DNA Res.">
        <title>The draft genome of MD-2 pineapple using hybrid error correction of long reads.</title>
        <authorList>
            <person name="Redwan R.M."/>
            <person name="Saidin A."/>
            <person name="Kumar S.V."/>
        </authorList>
    </citation>
    <scope>NUCLEOTIDE SEQUENCE [LARGE SCALE GENOMIC DNA]</scope>
    <source>
        <strain evidence="11">cv. MD2</strain>
        <tissue evidence="10">Leaf</tissue>
    </source>
</reference>
<dbReference type="PANTHER" id="PTHR46652:SF3">
    <property type="entry name" value="LEUCINE-RICH REPEAT-CONTAINING PROTEIN 9"/>
    <property type="match status" value="1"/>
</dbReference>
<dbReference type="STRING" id="4615.A0A199UGH6"/>
<accession>A0A199UGH6</accession>
<evidence type="ECO:0000256" key="3">
    <source>
        <dbReference type="ARBA" id="ARBA00022490"/>
    </source>
</evidence>
<keyword evidence="4" id="KW-0433">Leucine-rich repeat</keyword>
<evidence type="ECO:0000256" key="7">
    <source>
        <dbReference type="ARBA" id="ARBA00026055"/>
    </source>
</evidence>
<dbReference type="InterPro" id="IPR044079">
    <property type="entry name" value="Ubl_TBCE"/>
</dbReference>
<evidence type="ECO:0000256" key="4">
    <source>
        <dbReference type="ARBA" id="ARBA00022614"/>
    </source>
</evidence>
<keyword evidence="5" id="KW-0677">Repeat</keyword>
<dbReference type="EMBL" id="LSRQ01008303">
    <property type="protein sequence ID" value="OAY63844.1"/>
    <property type="molecule type" value="Genomic_DNA"/>
</dbReference>
<organism evidence="10 11">
    <name type="scientific">Ananas comosus</name>
    <name type="common">Pineapple</name>
    <name type="synonym">Ananas ananas</name>
    <dbReference type="NCBI Taxonomy" id="4615"/>
    <lineage>
        <taxon>Eukaryota</taxon>
        <taxon>Viridiplantae</taxon>
        <taxon>Streptophyta</taxon>
        <taxon>Embryophyta</taxon>
        <taxon>Tracheophyta</taxon>
        <taxon>Spermatophyta</taxon>
        <taxon>Magnoliopsida</taxon>
        <taxon>Liliopsida</taxon>
        <taxon>Poales</taxon>
        <taxon>Bromeliaceae</taxon>
        <taxon>Bromelioideae</taxon>
        <taxon>Ananas</taxon>
    </lineage>
</organism>
<proteinExistence type="inferred from homology"/>
<dbReference type="SMART" id="SM00369">
    <property type="entry name" value="LRR_TYP"/>
    <property type="match status" value="5"/>
</dbReference>
<evidence type="ECO:0000256" key="1">
    <source>
        <dbReference type="ARBA" id="ARBA00004496"/>
    </source>
</evidence>
<keyword evidence="6" id="KW-0143">Chaperone</keyword>
<dbReference type="Proteomes" id="UP000092600">
    <property type="component" value="Unassembled WGS sequence"/>
</dbReference>
<evidence type="ECO:0000256" key="5">
    <source>
        <dbReference type="ARBA" id="ARBA00022737"/>
    </source>
</evidence>
<dbReference type="AlphaFoldDB" id="A0A199UGH6"/>
<keyword evidence="3" id="KW-0963">Cytoplasm</keyword>
<dbReference type="PROSITE" id="PS00845">
    <property type="entry name" value="CAP_GLY_1"/>
    <property type="match status" value="1"/>
</dbReference>
<evidence type="ECO:0000256" key="8">
    <source>
        <dbReference type="SAM" id="MobiDB-lite"/>
    </source>
</evidence>
<dbReference type="FunFam" id="3.10.20.90:FF:000187">
    <property type="entry name" value="Tubulin-folding cofactor E"/>
    <property type="match status" value="1"/>
</dbReference>
<dbReference type="InterPro" id="IPR036859">
    <property type="entry name" value="CAP-Gly_dom_sf"/>
</dbReference>
<dbReference type="SMART" id="SM01052">
    <property type="entry name" value="CAP_GLY"/>
    <property type="match status" value="1"/>
</dbReference>
<evidence type="ECO:0000256" key="2">
    <source>
        <dbReference type="ARBA" id="ARBA00006286"/>
    </source>
</evidence>
<dbReference type="InterPro" id="IPR000938">
    <property type="entry name" value="CAP-Gly_domain"/>
</dbReference>
<feature type="domain" description="CAP-Gly" evidence="9">
    <location>
        <begin position="50"/>
        <end position="93"/>
    </location>
</feature>
<dbReference type="SUPFAM" id="SSF52058">
    <property type="entry name" value="L domain-like"/>
    <property type="match status" value="1"/>
</dbReference>
<comment type="subunit">
    <text evidence="7">Supercomplex made of cofactors A to E. Cofactors A and D function by capturing and stabilizing tubulin in a quasi-native conformation. Cofactor E binds to the cofactor D-tubulin complex; interaction with cofactor C then causes the release of tubulin polypeptides that are committed to the native state.</text>
</comment>
<evidence type="ECO:0000256" key="6">
    <source>
        <dbReference type="ARBA" id="ARBA00023186"/>
    </source>
</evidence>
<sequence>MAAAPAPLPVPTPSPEGAGADDGEDAAFRVGQRVHAAGNPRRAGTVRYVGAVAGHAGVWVGVDWDDGEGKHDGSLAGARYFAARGHRSASFVRPKALSPGISLIDALLLRYSGDYTKEEEEEMYVLSTSKKRVSVEFVGKNKVQEKLKHFDELLTASVSYMGVSSIGPPHEISALVPSLKDLDLTGNLISKWQEIASLCEALPSLEVLNLTNNMIESDVVELPLLKSIRILVLNSCGITWESVETLEKSLPAVEELHLMSNKLRTIVPALTVPVTSPVQRFGSLPLLNLEDNHFDEWDEILKLSHLRSLEQLYLNKNNLKHIFYPSKHPTTGLDDNNVNETSPVPFENLQCLLLGCNKIEDLASVDSLNFFPRLTDIRLSENPIVDPAIGGLPRFVLIARLAKVTTLNGSEVSPRERKESEIRYVRLVMAKMQSVDSEEIKQLHPRFEELKALHGIEDENPRSGTSGPQKMASGLISVTLKCVGASMGEKQPLTKKLPPATTVGKLKVLCESFFKLKDIKLRLFLEEEGSPLPLLLDEDMAPLMDLGIGSGATILVDEEN</sequence>
<dbReference type="SUPFAM" id="SSF74924">
    <property type="entry name" value="Cap-Gly domain"/>
    <property type="match status" value="1"/>
</dbReference>
<comment type="similarity">
    <text evidence="2">Belongs to the TBCE family.</text>
</comment>
<dbReference type="FunFam" id="3.80.10.10:FF:000752">
    <property type="entry name" value="Tubulin-folding cofactor E"/>
    <property type="match status" value="1"/>
</dbReference>
<dbReference type="PROSITE" id="PS51450">
    <property type="entry name" value="LRR"/>
    <property type="match status" value="3"/>
</dbReference>